<dbReference type="Proteomes" id="UP000247498">
    <property type="component" value="Unassembled WGS sequence"/>
</dbReference>
<feature type="region of interest" description="Disordered" evidence="5">
    <location>
        <begin position="672"/>
        <end position="696"/>
    </location>
</feature>
<dbReference type="STRING" id="307507.A0A2V0PEB8"/>
<dbReference type="Pfam" id="PF00567">
    <property type="entry name" value="TUDOR"/>
    <property type="match status" value="1"/>
</dbReference>
<dbReference type="SUPFAM" id="SSF50199">
    <property type="entry name" value="Staphylococcal nuclease"/>
    <property type="match status" value="5"/>
</dbReference>
<dbReference type="PROSITE" id="PS50304">
    <property type="entry name" value="TUDOR"/>
    <property type="match status" value="1"/>
</dbReference>
<organism evidence="8 9">
    <name type="scientific">Raphidocelis subcapitata</name>
    <dbReference type="NCBI Taxonomy" id="307507"/>
    <lineage>
        <taxon>Eukaryota</taxon>
        <taxon>Viridiplantae</taxon>
        <taxon>Chlorophyta</taxon>
        <taxon>core chlorophytes</taxon>
        <taxon>Chlorophyceae</taxon>
        <taxon>CS clade</taxon>
        <taxon>Sphaeropleales</taxon>
        <taxon>Selenastraceae</taxon>
        <taxon>Raphidocelis</taxon>
    </lineage>
</organism>
<evidence type="ECO:0000256" key="3">
    <source>
        <dbReference type="ARBA" id="ARBA00022737"/>
    </source>
</evidence>
<evidence type="ECO:0000259" key="7">
    <source>
        <dbReference type="PROSITE" id="PS50830"/>
    </source>
</evidence>
<evidence type="ECO:0000256" key="5">
    <source>
        <dbReference type="SAM" id="MobiDB-lite"/>
    </source>
</evidence>
<feature type="domain" description="TNase-like" evidence="7">
    <location>
        <begin position="176"/>
        <end position="349"/>
    </location>
</feature>
<dbReference type="GO" id="GO:0004518">
    <property type="term" value="F:nuclease activity"/>
    <property type="evidence" value="ECO:0007669"/>
    <property type="project" value="TreeGrafter"/>
</dbReference>
<keyword evidence="3" id="KW-0677">Repeat</keyword>
<feature type="domain" description="Tudor" evidence="6">
    <location>
        <begin position="758"/>
        <end position="818"/>
    </location>
</feature>
<feature type="region of interest" description="Disordered" evidence="5">
    <location>
        <begin position="937"/>
        <end position="966"/>
    </location>
</feature>
<dbReference type="InterPro" id="IPR016685">
    <property type="entry name" value="Silence_cplx_Nase-comp_TudorSN"/>
</dbReference>
<dbReference type="InterPro" id="IPR002999">
    <property type="entry name" value="Tudor"/>
</dbReference>
<evidence type="ECO:0000256" key="1">
    <source>
        <dbReference type="ARBA" id="ARBA00004496"/>
    </source>
</evidence>
<dbReference type="PANTHER" id="PTHR12302">
    <property type="entry name" value="EBNA2 BINDING PROTEIN P100"/>
    <property type="match status" value="1"/>
</dbReference>
<dbReference type="FunFam" id="2.40.50.90:FF:000018">
    <property type="entry name" value="Ribonuclease"/>
    <property type="match status" value="1"/>
</dbReference>
<feature type="domain" description="TNase-like" evidence="7">
    <location>
        <begin position="527"/>
        <end position="669"/>
    </location>
</feature>
<feature type="compositionally biased region" description="Acidic residues" evidence="5">
    <location>
        <begin position="672"/>
        <end position="685"/>
    </location>
</feature>
<comment type="caution">
    <text evidence="8">The sequence shown here is derived from an EMBL/GenBank/DDBJ whole genome shotgun (WGS) entry which is preliminary data.</text>
</comment>
<dbReference type="GO" id="GO:0003723">
    <property type="term" value="F:RNA binding"/>
    <property type="evidence" value="ECO:0007669"/>
    <property type="project" value="UniProtKB-UniRule"/>
</dbReference>
<dbReference type="GO" id="GO:0031332">
    <property type="term" value="C:RNAi effector complex"/>
    <property type="evidence" value="ECO:0007669"/>
    <property type="project" value="InterPro"/>
</dbReference>
<dbReference type="FunFam" id="2.30.30.140:FF:000018">
    <property type="entry name" value="Serine/threonine-protein kinase 31"/>
    <property type="match status" value="1"/>
</dbReference>
<dbReference type="InterPro" id="IPR035437">
    <property type="entry name" value="SNase_OB-fold_sf"/>
</dbReference>
<dbReference type="PANTHER" id="PTHR12302:SF2">
    <property type="entry name" value="STAPHYLOCOCCAL NUCLEASE DOMAIN-CONTAINING PROTEIN 1"/>
    <property type="match status" value="1"/>
</dbReference>
<dbReference type="FunCoup" id="A0A2V0PEB8">
    <property type="interactions" value="2281"/>
</dbReference>
<dbReference type="InParanoid" id="A0A2V0PEB8"/>
<dbReference type="SUPFAM" id="SSF63748">
    <property type="entry name" value="Tudor/PWWP/MBT"/>
    <property type="match status" value="1"/>
</dbReference>
<keyword evidence="9" id="KW-1185">Reference proteome</keyword>
<dbReference type="InterPro" id="IPR016071">
    <property type="entry name" value="Staphylococal_nuclease_OB-fold"/>
</dbReference>
<dbReference type="Pfam" id="PF00565">
    <property type="entry name" value="SNase"/>
    <property type="match status" value="4"/>
</dbReference>
<evidence type="ECO:0000313" key="8">
    <source>
        <dbReference type="EMBL" id="GBF98194.1"/>
    </source>
</evidence>
<dbReference type="GO" id="GO:0005634">
    <property type="term" value="C:nucleus"/>
    <property type="evidence" value="ECO:0007669"/>
    <property type="project" value="TreeGrafter"/>
</dbReference>
<dbReference type="GO" id="GO:0005829">
    <property type="term" value="C:cytosol"/>
    <property type="evidence" value="ECO:0007669"/>
    <property type="project" value="UniProtKB-UniRule"/>
</dbReference>
<evidence type="ECO:0000313" key="9">
    <source>
        <dbReference type="Proteomes" id="UP000247498"/>
    </source>
</evidence>
<dbReference type="Gene3D" id="2.40.50.90">
    <property type="match status" value="5"/>
</dbReference>
<name>A0A2V0PEB8_9CHLO</name>
<dbReference type="EMBL" id="BDRX01000118">
    <property type="protein sequence ID" value="GBF98194.1"/>
    <property type="molecule type" value="Genomic_DNA"/>
</dbReference>
<dbReference type="OrthoDB" id="10023235at2759"/>
<dbReference type="GO" id="GO:0006402">
    <property type="term" value="P:mRNA catabolic process"/>
    <property type="evidence" value="ECO:0007669"/>
    <property type="project" value="UniProtKB-UniRule"/>
</dbReference>
<accession>A0A2V0PEB8</accession>
<dbReference type="Gene3D" id="2.30.30.140">
    <property type="match status" value="1"/>
</dbReference>
<keyword evidence="2 4" id="KW-0963">Cytoplasm</keyword>
<dbReference type="SMART" id="SM00333">
    <property type="entry name" value="TUDOR"/>
    <property type="match status" value="1"/>
</dbReference>
<feature type="domain" description="TNase-like" evidence="7">
    <location>
        <begin position="2"/>
        <end position="146"/>
    </location>
</feature>
<dbReference type="SMART" id="SM00318">
    <property type="entry name" value="SNc"/>
    <property type="match status" value="4"/>
</dbReference>
<dbReference type="GO" id="GO:0031047">
    <property type="term" value="P:regulatory ncRNA-mediated gene silencing"/>
    <property type="evidence" value="ECO:0007669"/>
    <property type="project" value="UniProtKB-UniRule"/>
</dbReference>
<comment type="function">
    <text evidence="4">Cytoprotective ribonuclease (RNase) required for resistance to abiotic stresses, acting as a positive regulator of mRNA decapping during stress.</text>
</comment>
<evidence type="ECO:0000256" key="2">
    <source>
        <dbReference type="ARBA" id="ARBA00022490"/>
    </source>
</evidence>
<proteinExistence type="predicted"/>
<comment type="subcellular location">
    <subcellularLocation>
        <location evidence="1 4">Cytoplasm</location>
    </subcellularLocation>
</comment>
<feature type="domain" description="TNase-like" evidence="7">
    <location>
        <begin position="362"/>
        <end position="517"/>
    </location>
</feature>
<dbReference type="AlphaFoldDB" id="A0A2V0PEB8"/>
<sequence>MSWLRGTVKEVLSGDSLTIVGGAKPGTVPAEKRLTLSSLIAPKLGKRDGTTKDEPFAWQSREFLRKKLIGQSVVFRIDYVVEAIGNKEFGSVFLPSGQQSENVSLSIVQNGWAKVRETGSQQSPYVEELRKAQEAAQQAGAGLWTKDSAALSAAVRPPAPESFNAIDFLQRVGKSKPVAGIVEAVLNGSTLRVTLLPDLTPVTVHVSGIQCPSMGKRPPGAGASVAAADSGTPAVAAADGAAAAAPAVPVAPAGPQPEPFAREAKYFSEQRALGREVRIVLDGFDKYQNLFGSVMYPEADKPASLAEGLVQAGLAKCVEWSLQMMTVGGMRLREMERACKLAKRGLWHSYVPVATGQTKLSDTFVGRVNEVASGDTLVVKDVNAGVERRVQLSSIRSPRVGVRDRPPEPHGNEAREFLRKKLIGKEVTVKMEYTRKVQAPGASEGAAPGEDRVLSFGNVELLGAKDGEDKNAAEMAVARGFASVIRHRTDEERSGVYERLLELEEAAKAAKRGIHSNKYLPFFSRAGRVAAVVEYVLSGHRLKLHVPKEGVSIAFAPSGIKTPARAAPAAHGRPAVVGEPFADEALAFTRDNFMQREVEIEVEGVDKGGTFLGTVTLAGAKPVNLGLTLVKQGLARLQPFFTAERVKGGQELEAAQAAAKQARLKIWEGWTPEDDAAAGDGDDDATAAAGEGGGAGGGGAGEVLSVTVTEVVSGNEFFIQVADEPRVRWVEDQLKGLALDDAPAPGAASASASAGPGALGVGALAVARYSLDGNWYRAYIEKVHPSEPRFEVFFVDYGNRERAASEAVRPCEAALAAVPGQAKAAELAYLRVPALDEEFGRDAASTLAALTGSGRRLRASVVARERPAAGTREKHPARAGGKLVVVLKEEDAPRSINAEMLAAGMARLPSLRKLRDPAARAAVTKLAEYQEEARRAHRGIFEYGDPGDSDDEAEPARKPAPRGGRR</sequence>
<evidence type="ECO:0000259" key="6">
    <source>
        <dbReference type="PROSITE" id="PS50304"/>
    </source>
</evidence>
<dbReference type="PROSITE" id="PS50830">
    <property type="entry name" value="TNASE_3"/>
    <property type="match status" value="4"/>
</dbReference>
<reference evidence="8 9" key="1">
    <citation type="journal article" date="2018" name="Sci. Rep.">
        <title>Raphidocelis subcapitata (=Pseudokirchneriella subcapitata) provides an insight into genome evolution and environmental adaptations in the Sphaeropleales.</title>
        <authorList>
            <person name="Suzuki S."/>
            <person name="Yamaguchi H."/>
            <person name="Nakajima N."/>
            <person name="Kawachi M."/>
        </authorList>
    </citation>
    <scope>NUCLEOTIDE SEQUENCE [LARGE SCALE GENOMIC DNA]</scope>
    <source>
        <strain evidence="8 9">NIES-35</strain>
    </source>
</reference>
<dbReference type="PIRSF" id="PIRSF017179">
    <property type="entry name" value="RISC-Tudor-SN"/>
    <property type="match status" value="1"/>
</dbReference>
<gene>
    <name evidence="8" type="ORF">Rsub_10694</name>
</gene>
<protein>
    <recommendedName>
        <fullName evidence="4">Ribonuclease</fullName>
    </recommendedName>
</protein>
<evidence type="ECO:0000256" key="4">
    <source>
        <dbReference type="PIRNR" id="PIRNR017179"/>
    </source>
</evidence>